<comment type="caution">
    <text evidence="1">The sequence shown here is derived from an EMBL/GenBank/DDBJ whole genome shotgun (WGS) entry which is preliminary data.</text>
</comment>
<protein>
    <submittedName>
        <fullName evidence="1">Uncharacterized protein</fullName>
    </submittedName>
</protein>
<dbReference type="AlphaFoldDB" id="X1EIN2"/>
<evidence type="ECO:0000313" key="1">
    <source>
        <dbReference type="EMBL" id="GAH33191.1"/>
    </source>
</evidence>
<gene>
    <name evidence="1" type="ORF">S03H2_19934</name>
</gene>
<organism evidence="1">
    <name type="scientific">marine sediment metagenome</name>
    <dbReference type="NCBI Taxonomy" id="412755"/>
    <lineage>
        <taxon>unclassified sequences</taxon>
        <taxon>metagenomes</taxon>
        <taxon>ecological metagenomes</taxon>
    </lineage>
</organism>
<feature type="non-terminal residue" evidence="1">
    <location>
        <position position="109"/>
    </location>
</feature>
<name>X1EIN2_9ZZZZ</name>
<proteinExistence type="predicted"/>
<dbReference type="EMBL" id="BARU01010456">
    <property type="protein sequence ID" value="GAH33191.1"/>
    <property type="molecule type" value="Genomic_DNA"/>
</dbReference>
<accession>X1EIN2</accession>
<sequence length="109" mass="13151">MTAPKKRADWHVNQIIGLVHKASQRLDKKFLAYSIVKSKIERQLVKMIGFEMEKILLENHPDKNYRIEYDFTNNILKRVDMVIFKEHSIETIFEMKQYYSFDPVKDNWS</sequence>
<reference evidence="1" key="1">
    <citation type="journal article" date="2014" name="Front. Microbiol.">
        <title>High frequency of phylogenetically diverse reductive dehalogenase-homologous genes in deep subseafloor sedimentary metagenomes.</title>
        <authorList>
            <person name="Kawai M."/>
            <person name="Futagami T."/>
            <person name="Toyoda A."/>
            <person name="Takaki Y."/>
            <person name="Nishi S."/>
            <person name="Hori S."/>
            <person name="Arai W."/>
            <person name="Tsubouchi T."/>
            <person name="Morono Y."/>
            <person name="Uchiyama I."/>
            <person name="Ito T."/>
            <person name="Fujiyama A."/>
            <person name="Inagaki F."/>
            <person name="Takami H."/>
        </authorList>
    </citation>
    <scope>NUCLEOTIDE SEQUENCE</scope>
    <source>
        <strain evidence="1">Expedition CK06-06</strain>
    </source>
</reference>